<reference evidence="2 3" key="1">
    <citation type="submission" date="2018-06" db="EMBL/GenBank/DDBJ databases">
        <title>Flavobacterium tibetense sp. nov., isolated from a wetland YonghuCo on Tibetan Plateau.</title>
        <authorList>
            <person name="Xing P."/>
            <person name="Phurbu D."/>
            <person name="Lu H."/>
        </authorList>
    </citation>
    <scope>NUCLEOTIDE SEQUENCE [LARGE SCALE GENOMIC DNA]</scope>
    <source>
        <strain evidence="2 3">YH5</strain>
    </source>
</reference>
<comment type="similarity">
    <text evidence="1">Belongs to the RutC family.</text>
</comment>
<dbReference type="PANTHER" id="PTHR11803:SF58">
    <property type="entry name" value="PROTEIN HMF1-RELATED"/>
    <property type="match status" value="1"/>
</dbReference>
<gene>
    <name evidence="2" type="ORF">DPN68_01950</name>
</gene>
<dbReference type="InterPro" id="IPR035959">
    <property type="entry name" value="RutC-like_sf"/>
</dbReference>
<dbReference type="InterPro" id="IPR006175">
    <property type="entry name" value="YjgF/YER057c/UK114"/>
</dbReference>
<dbReference type="CDD" id="cd00448">
    <property type="entry name" value="YjgF_YER057c_UK114_family"/>
    <property type="match status" value="1"/>
</dbReference>
<organism evidence="2 3">
    <name type="scientific">Flavobacterium tibetense</name>
    <dbReference type="NCBI Taxonomy" id="2233533"/>
    <lineage>
        <taxon>Bacteria</taxon>
        <taxon>Pseudomonadati</taxon>
        <taxon>Bacteroidota</taxon>
        <taxon>Flavobacteriia</taxon>
        <taxon>Flavobacteriales</taxon>
        <taxon>Flavobacteriaceae</taxon>
        <taxon>Flavobacterium</taxon>
    </lineage>
</organism>
<dbReference type="EMBL" id="QLST01000002">
    <property type="protein sequence ID" value="RBA29432.1"/>
    <property type="molecule type" value="Genomic_DNA"/>
</dbReference>
<dbReference type="AlphaFoldDB" id="A0A365P4E4"/>
<dbReference type="PANTHER" id="PTHR11803">
    <property type="entry name" value="2-IMINOBUTANOATE/2-IMINOPROPANOATE DEAMINASE RIDA"/>
    <property type="match status" value="1"/>
</dbReference>
<evidence type="ECO:0000256" key="1">
    <source>
        <dbReference type="ARBA" id="ARBA00010552"/>
    </source>
</evidence>
<accession>A0A365P4E4</accession>
<protein>
    <submittedName>
        <fullName evidence="2">RidA family protein</fullName>
    </submittedName>
</protein>
<dbReference type="GO" id="GO:0005829">
    <property type="term" value="C:cytosol"/>
    <property type="evidence" value="ECO:0007669"/>
    <property type="project" value="TreeGrafter"/>
</dbReference>
<sequence>MGLKFKFKLLFTKNEYFYSRFNVTQMIEKEYIEPNEGFSQTVIVKTGNYKTLYISGQIGDGNDLEAQTITTFQNLEKQLTNCSATFKDVVKMNTYIVNFNPEVDLPIFRKVRKVFLGNENYPASTLVGIESLGRKEWLIEIEAIAVIE</sequence>
<keyword evidence="3" id="KW-1185">Reference proteome</keyword>
<dbReference type="Proteomes" id="UP000253319">
    <property type="component" value="Unassembled WGS sequence"/>
</dbReference>
<dbReference type="Gene3D" id="3.30.1330.40">
    <property type="entry name" value="RutC-like"/>
    <property type="match status" value="1"/>
</dbReference>
<dbReference type="Pfam" id="PF01042">
    <property type="entry name" value="Ribonuc_L-PSP"/>
    <property type="match status" value="1"/>
</dbReference>
<proteinExistence type="inferred from homology"/>
<comment type="caution">
    <text evidence="2">The sequence shown here is derived from an EMBL/GenBank/DDBJ whole genome shotgun (WGS) entry which is preliminary data.</text>
</comment>
<name>A0A365P4E4_9FLAO</name>
<evidence type="ECO:0000313" key="3">
    <source>
        <dbReference type="Proteomes" id="UP000253319"/>
    </source>
</evidence>
<dbReference type="SUPFAM" id="SSF55298">
    <property type="entry name" value="YjgF-like"/>
    <property type="match status" value="1"/>
</dbReference>
<dbReference type="GO" id="GO:0019239">
    <property type="term" value="F:deaminase activity"/>
    <property type="evidence" value="ECO:0007669"/>
    <property type="project" value="TreeGrafter"/>
</dbReference>
<evidence type="ECO:0000313" key="2">
    <source>
        <dbReference type="EMBL" id="RBA29432.1"/>
    </source>
</evidence>